<dbReference type="AlphaFoldDB" id="A0A0A9AGF5"/>
<evidence type="ECO:0000313" key="1">
    <source>
        <dbReference type="EMBL" id="JAD46162.1"/>
    </source>
</evidence>
<proteinExistence type="predicted"/>
<accession>A0A0A9AGF5</accession>
<dbReference type="EMBL" id="GBRH01251733">
    <property type="protein sequence ID" value="JAD46162.1"/>
    <property type="molecule type" value="Transcribed_RNA"/>
</dbReference>
<sequence length="29" mass="3317">MFSPGMKDRICSKIGCTNIITPKTWSSWK</sequence>
<organism evidence="1">
    <name type="scientific">Arundo donax</name>
    <name type="common">Giant reed</name>
    <name type="synonym">Donax arundinaceus</name>
    <dbReference type="NCBI Taxonomy" id="35708"/>
    <lineage>
        <taxon>Eukaryota</taxon>
        <taxon>Viridiplantae</taxon>
        <taxon>Streptophyta</taxon>
        <taxon>Embryophyta</taxon>
        <taxon>Tracheophyta</taxon>
        <taxon>Spermatophyta</taxon>
        <taxon>Magnoliopsida</taxon>
        <taxon>Liliopsida</taxon>
        <taxon>Poales</taxon>
        <taxon>Poaceae</taxon>
        <taxon>PACMAD clade</taxon>
        <taxon>Arundinoideae</taxon>
        <taxon>Arundineae</taxon>
        <taxon>Arundo</taxon>
    </lineage>
</organism>
<protein>
    <submittedName>
        <fullName evidence="1">Uncharacterized protein</fullName>
    </submittedName>
</protein>
<name>A0A0A9AGF5_ARUDO</name>
<reference evidence="1" key="2">
    <citation type="journal article" date="2015" name="Data Brief">
        <title>Shoot transcriptome of the giant reed, Arundo donax.</title>
        <authorList>
            <person name="Barrero R.A."/>
            <person name="Guerrero F.D."/>
            <person name="Moolhuijzen P."/>
            <person name="Goolsby J.A."/>
            <person name="Tidwell J."/>
            <person name="Bellgard S.E."/>
            <person name="Bellgard M.I."/>
        </authorList>
    </citation>
    <scope>NUCLEOTIDE SEQUENCE</scope>
    <source>
        <tissue evidence="1">Shoot tissue taken approximately 20 cm above the soil surface</tissue>
    </source>
</reference>
<reference evidence="1" key="1">
    <citation type="submission" date="2014-09" db="EMBL/GenBank/DDBJ databases">
        <authorList>
            <person name="Magalhaes I.L.F."/>
            <person name="Oliveira U."/>
            <person name="Santos F.R."/>
            <person name="Vidigal T.H.D.A."/>
            <person name="Brescovit A.D."/>
            <person name="Santos A.J."/>
        </authorList>
    </citation>
    <scope>NUCLEOTIDE SEQUENCE</scope>
    <source>
        <tissue evidence="1">Shoot tissue taken approximately 20 cm above the soil surface</tissue>
    </source>
</reference>